<accession>A0ABW5DSI4</accession>
<keyword evidence="3 8" id="KW-0547">Nucleotide-binding</keyword>
<feature type="binding site" evidence="8">
    <location>
        <begin position="9"/>
        <end position="11"/>
    </location>
    <ligand>
        <name>ATP</name>
        <dbReference type="ChEBI" id="CHEBI:30616"/>
    </ligand>
</feature>
<dbReference type="GO" id="GO:0004830">
    <property type="term" value="F:tryptophan-tRNA ligase activity"/>
    <property type="evidence" value="ECO:0007669"/>
    <property type="project" value="UniProtKB-EC"/>
</dbReference>
<dbReference type="NCBIfam" id="TIGR00233">
    <property type="entry name" value="trpS"/>
    <property type="match status" value="1"/>
</dbReference>
<evidence type="ECO:0000256" key="3">
    <source>
        <dbReference type="ARBA" id="ARBA00022741"/>
    </source>
</evidence>
<dbReference type="EC" id="6.1.1.2" evidence="8"/>
<keyword evidence="5 8" id="KW-0648">Protein biosynthesis</keyword>
<comment type="subcellular location">
    <subcellularLocation>
        <location evidence="8">Cytoplasm</location>
    </subcellularLocation>
</comment>
<comment type="caution">
    <text evidence="8">Lacks conserved residue(s) required for the propagation of feature annotation.</text>
</comment>
<reference evidence="11" key="1">
    <citation type="journal article" date="2019" name="Int. J. Syst. Evol. Microbiol.">
        <title>The Global Catalogue of Microorganisms (GCM) 10K type strain sequencing project: providing services to taxonomists for standard genome sequencing and annotation.</title>
        <authorList>
            <consortium name="The Broad Institute Genomics Platform"/>
            <consortium name="The Broad Institute Genome Sequencing Center for Infectious Disease"/>
            <person name="Wu L."/>
            <person name="Ma J."/>
        </authorList>
    </citation>
    <scope>NUCLEOTIDE SEQUENCE [LARGE SCALE GENOMIC DNA]</scope>
    <source>
        <strain evidence="11">CGMCC 1.19062</strain>
    </source>
</reference>
<dbReference type="Pfam" id="PF00579">
    <property type="entry name" value="tRNA-synt_1b"/>
    <property type="match status" value="1"/>
</dbReference>
<name>A0ABW5DSI4_9PROT</name>
<dbReference type="Gene3D" id="1.10.240.10">
    <property type="entry name" value="Tyrosyl-Transfer RNA Synthetase"/>
    <property type="match status" value="1"/>
</dbReference>
<comment type="subunit">
    <text evidence="8">Homodimer.</text>
</comment>
<evidence type="ECO:0000256" key="2">
    <source>
        <dbReference type="ARBA" id="ARBA00022598"/>
    </source>
</evidence>
<protein>
    <recommendedName>
        <fullName evidence="8">Tryptophan--tRNA ligase</fullName>
        <ecNumber evidence="8">6.1.1.2</ecNumber>
    </recommendedName>
    <alternativeName>
        <fullName evidence="8">Tryptophanyl-tRNA synthetase</fullName>
        <shortName evidence="8">TrpRS</shortName>
    </alternativeName>
</protein>
<dbReference type="InterPro" id="IPR024109">
    <property type="entry name" value="Trp-tRNA-ligase_bac-type"/>
</dbReference>
<dbReference type="InterPro" id="IPR002306">
    <property type="entry name" value="Trp-tRNA-ligase"/>
</dbReference>
<proteinExistence type="inferred from homology"/>
<dbReference type="Proteomes" id="UP001597295">
    <property type="component" value="Unassembled WGS sequence"/>
</dbReference>
<keyword evidence="6 8" id="KW-0030">Aminoacyl-tRNA synthetase</keyword>
<dbReference type="SUPFAM" id="SSF52374">
    <property type="entry name" value="Nucleotidylyl transferase"/>
    <property type="match status" value="1"/>
</dbReference>
<comment type="catalytic activity">
    <reaction evidence="7 8">
        <text>tRNA(Trp) + L-tryptophan + ATP = L-tryptophyl-tRNA(Trp) + AMP + diphosphate + H(+)</text>
        <dbReference type="Rhea" id="RHEA:24080"/>
        <dbReference type="Rhea" id="RHEA-COMP:9671"/>
        <dbReference type="Rhea" id="RHEA-COMP:9705"/>
        <dbReference type="ChEBI" id="CHEBI:15378"/>
        <dbReference type="ChEBI" id="CHEBI:30616"/>
        <dbReference type="ChEBI" id="CHEBI:33019"/>
        <dbReference type="ChEBI" id="CHEBI:57912"/>
        <dbReference type="ChEBI" id="CHEBI:78442"/>
        <dbReference type="ChEBI" id="CHEBI:78535"/>
        <dbReference type="ChEBI" id="CHEBI:456215"/>
        <dbReference type="EC" id="6.1.1.2"/>
    </reaction>
</comment>
<dbReference type="HAMAP" id="MF_00140_B">
    <property type="entry name" value="Trp_tRNA_synth_B"/>
    <property type="match status" value="1"/>
</dbReference>
<dbReference type="EMBL" id="JBHUIP010000012">
    <property type="protein sequence ID" value="MFD2264128.1"/>
    <property type="molecule type" value="Genomic_DNA"/>
</dbReference>
<evidence type="ECO:0000256" key="1">
    <source>
        <dbReference type="ARBA" id="ARBA00005594"/>
    </source>
</evidence>
<dbReference type="PANTHER" id="PTHR43766:SF1">
    <property type="entry name" value="TRYPTOPHAN--TRNA LIGASE, MITOCHONDRIAL"/>
    <property type="match status" value="1"/>
</dbReference>
<evidence type="ECO:0000256" key="8">
    <source>
        <dbReference type="HAMAP-Rule" id="MF_00140"/>
    </source>
</evidence>
<comment type="caution">
    <text evidence="10">The sequence shown here is derived from an EMBL/GenBank/DDBJ whole genome shotgun (WGS) entry which is preliminary data.</text>
</comment>
<evidence type="ECO:0000256" key="6">
    <source>
        <dbReference type="ARBA" id="ARBA00023146"/>
    </source>
</evidence>
<keyword evidence="11" id="KW-1185">Reference proteome</keyword>
<feature type="binding site" evidence="8">
    <location>
        <begin position="194"/>
        <end position="198"/>
    </location>
    <ligand>
        <name>ATP</name>
        <dbReference type="ChEBI" id="CHEBI:30616"/>
    </ligand>
</feature>
<dbReference type="InterPro" id="IPR002305">
    <property type="entry name" value="aa-tRNA-synth_Ic"/>
</dbReference>
<evidence type="ECO:0000313" key="10">
    <source>
        <dbReference type="EMBL" id="MFD2264128.1"/>
    </source>
</evidence>
<dbReference type="Gene3D" id="3.40.50.620">
    <property type="entry name" value="HUPs"/>
    <property type="match status" value="1"/>
</dbReference>
<organism evidence="10 11">
    <name type="scientific">Lacibacterium aquatile</name>
    <dbReference type="NCBI Taxonomy" id="1168082"/>
    <lineage>
        <taxon>Bacteria</taxon>
        <taxon>Pseudomonadati</taxon>
        <taxon>Pseudomonadota</taxon>
        <taxon>Alphaproteobacteria</taxon>
        <taxon>Rhodospirillales</taxon>
        <taxon>Rhodospirillaceae</taxon>
    </lineage>
</organism>
<sequence length="332" mass="36541">MTRIFSGIQPTHHLHLGNYLGAIRNWVGLQHQYESIFCIVDLHALTVPQDPAALLRATREVAATYIACGIDPVKNIIFHQSGVQEHAMLAWLLGTITPLGWLNRMTQFKEKAGKARDNAGLGLYSYPVLMAADILLYKATHVPVGEDQKQHIELARDIAGAFARQFGKEVFPLPEPQIFGAATRVMSLRDGQKKMSKSDESDYSRINLTDDAETIALKVRKAKTDPEPMPETVEAMAERYEVANLVGIYGALSDMTREQVVARYAGQQLSGFKKDLTDLCVEKIAPISAELNRLMAAPGDIDAILKKGADRASAIAKPVLAETYDAMGLLRV</sequence>
<evidence type="ECO:0000256" key="7">
    <source>
        <dbReference type="ARBA" id="ARBA00049929"/>
    </source>
</evidence>
<evidence type="ECO:0000256" key="9">
    <source>
        <dbReference type="RuleBase" id="RU363036"/>
    </source>
</evidence>
<evidence type="ECO:0000313" key="11">
    <source>
        <dbReference type="Proteomes" id="UP001597295"/>
    </source>
</evidence>
<feature type="short sequence motif" description="'KMSKS' region" evidence="8">
    <location>
        <begin position="194"/>
        <end position="198"/>
    </location>
</feature>
<keyword evidence="8" id="KW-0963">Cytoplasm</keyword>
<keyword evidence="4 8" id="KW-0067">ATP-binding</keyword>
<gene>
    <name evidence="8 10" type="primary">trpS</name>
    <name evidence="10" type="ORF">ACFSM5_14600</name>
</gene>
<comment type="function">
    <text evidence="8">Catalyzes the attachment of tryptophan to tRNA(Trp).</text>
</comment>
<feature type="binding site" evidence="8">
    <location>
        <begin position="145"/>
        <end position="147"/>
    </location>
    <ligand>
        <name>ATP</name>
        <dbReference type="ChEBI" id="CHEBI:30616"/>
    </ligand>
</feature>
<dbReference type="PRINTS" id="PR01039">
    <property type="entry name" value="TRNASYNTHTRP"/>
</dbReference>
<dbReference type="InterPro" id="IPR014729">
    <property type="entry name" value="Rossmann-like_a/b/a_fold"/>
</dbReference>
<dbReference type="InterPro" id="IPR050203">
    <property type="entry name" value="Trp-tRNA_synthetase"/>
</dbReference>
<evidence type="ECO:0000256" key="5">
    <source>
        <dbReference type="ARBA" id="ARBA00022917"/>
    </source>
</evidence>
<feature type="binding site" evidence="8">
    <location>
        <position position="133"/>
    </location>
    <ligand>
        <name>L-tryptophan</name>
        <dbReference type="ChEBI" id="CHEBI:57912"/>
    </ligand>
</feature>
<dbReference type="RefSeq" id="WP_379877167.1">
    <property type="nucleotide sequence ID" value="NZ_JBHUIP010000012.1"/>
</dbReference>
<feature type="binding site" evidence="8">
    <location>
        <begin position="17"/>
        <end position="18"/>
    </location>
    <ligand>
        <name>ATP</name>
        <dbReference type="ChEBI" id="CHEBI:30616"/>
    </ligand>
</feature>
<dbReference type="PANTHER" id="PTHR43766">
    <property type="entry name" value="TRYPTOPHAN--TRNA LIGASE, MITOCHONDRIAL"/>
    <property type="match status" value="1"/>
</dbReference>
<comment type="similarity">
    <text evidence="1 8 9">Belongs to the class-I aminoacyl-tRNA synthetase family.</text>
</comment>
<evidence type="ECO:0000256" key="4">
    <source>
        <dbReference type="ARBA" id="ARBA00022840"/>
    </source>
</evidence>
<dbReference type="CDD" id="cd00806">
    <property type="entry name" value="TrpRS_core"/>
    <property type="match status" value="1"/>
</dbReference>
<keyword evidence="2 8" id="KW-0436">Ligase</keyword>
<feature type="binding site" evidence="8">
    <location>
        <position position="185"/>
    </location>
    <ligand>
        <name>ATP</name>
        <dbReference type="ChEBI" id="CHEBI:30616"/>
    </ligand>
</feature>